<dbReference type="EMBL" id="LSTQ01000001">
    <property type="protein sequence ID" value="OAH32664.1"/>
    <property type="molecule type" value="Genomic_DNA"/>
</dbReference>
<accession>A0A177IV11</accession>
<organism evidence="1 2">
    <name type="scientific">Corynebacterium stationis</name>
    <dbReference type="NCBI Taxonomy" id="1705"/>
    <lineage>
        <taxon>Bacteria</taxon>
        <taxon>Bacillati</taxon>
        <taxon>Actinomycetota</taxon>
        <taxon>Actinomycetes</taxon>
        <taxon>Mycobacteriales</taxon>
        <taxon>Corynebacteriaceae</taxon>
        <taxon>Corynebacterium</taxon>
    </lineage>
</organism>
<evidence type="ECO:0000313" key="1">
    <source>
        <dbReference type="EMBL" id="OAH32664.1"/>
    </source>
</evidence>
<dbReference type="STRING" id="1705.CA21670_07590"/>
<dbReference type="OrthoDB" id="4425192at2"/>
<evidence type="ECO:0000313" key="2">
    <source>
        <dbReference type="Proteomes" id="UP000076947"/>
    </source>
</evidence>
<proteinExistence type="predicted"/>
<sequence length="145" mass="16776">MSQFAHLSELSAEKRQKIRARGKSKARRADTTGHLGPEAVVAFVDDEMDLKAKHRARVHLVHCHECRDEIYTQRGTSEWVRQCNIESQVRAPRDLLRKLASIGSQDMRAHHFSDEDECKPASRQDFFDKLEMVVRAIRHNQRGSE</sequence>
<keyword evidence="2" id="KW-1185">Reference proteome</keyword>
<name>A0A177IV11_9CORY</name>
<dbReference type="AlphaFoldDB" id="A0A177IV11"/>
<reference evidence="2" key="1">
    <citation type="submission" date="2016-02" db="EMBL/GenBank/DDBJ databases">
        <authorList>
            <person name="Kaur G."/>
            <person name="Nair G.R."/>
            <person name="Mayilraj S."/>
        </authorList>
    </citation>
    <scope>NUCLEOTIDE SEQUENCE [LARGE SCALE GENOMIC DNA]</scope>
    <source>
        <strain evidence="2">GA-15</strain>
    </source>
</reference>
<gene>
    <name evidence="1" type="ORF">AYJ05_03125</name>
</gene>
<comment type="caution">
    <text evidence="1">The sequence shown here is derived from an EMBL/GenBank/DDBJ whole genome shotgun (WGS) entry which is preliminary data.</text>
</comment>
<dbReference type="Proteomes" id="UP000076947">
    <property type="component" value="Unassembled WGS sequence"/>
</dbReference>
<evidence type="ECO:0008006" key="3">
    <source>
        <dbReference type="Google" id="ProtNLM"/>
    </source>
</evidence>
<protein>
    <recommendedName>
        <fullName evidence="3">Zinc-finger domain-containing protein</fullName>
    </recommendedName>
</protein>
<dbReference type="RefSeq" id="WP_066837311.1">
    <property type="nucleotide sequence ID" value="NZ_CAJUDP010000087.1"/>
</dbReference>